<keyword evidence="6 9" id="KW-0662">Pyridine nucleotide biosynthesis</keyword>
<dbReference type="NCBIfam" id="NF006694">
    <property type="entry name" value="PRK09243.1-1"/>
    <property type="match status" value="1"/>
</dbReference>
<gene>
    <name evidence="13" type="primary">pncB</name>
    <name evidence="13" type="ORF">NtB2_01488</name>
</gene>
<protein>
    <recommendedName>
        <fullName evidence="3 9">Nicotinate phosphoribosyltransferase</fullName>
        <ecNumber evidence="3 9">6.3.4.21</ecNumber>
    </recommendedName>
</protein>
<evidence type="ECO:0000256" key="7">
    <source>
        <dbReference type="ARBA" id="ARBA00022679"/>
    </source>
</evidence>
<evidence type="ECO:0000256" key="9">
    <source>
        <dbReference type="RuleBase" id="RU365100"/>
    </source>
</evidence>
<dbReference type="NCBIfam" id="NF006697">
    <property type="entry name" value="PRK09243.1-4"/>
    <property type="match status" value="1"/>
</dbReference>
<evidence type="ECO:0000256" key="2">
    <source>
        <dbReference type="ARBA" id="ARBA00010897"/>
    </source>
</evidence>
<evidence type="ECO:0000256" key="6">
    <source>
        <dbReference type="ARBA" id="ARBA00022642"/>
    </source>
</evidence>
<dbReference type="AlphaFoldDB" id="A0A2R5HH31"/>
<dbReference type="PANTHER" id="PTHR11098">
    <property type="entry name" value="NICOTINATE PHOSPHORIBOSYLTRANSFERASE"/>
    <property type="match status" value="1"/>
</dbReference>
<dbReference type="NCBIfam" id="NF009131">
    <property type="entry name" value="PRK12484.1"/>
    <property type="match status" value="1"/>
</dbReference>
<comment type="PTM">
    <text evidence="9">Transiently phosphorylated on a His residue during the reaction cycle. Phosphorylation strongly increases the affinity for substrates and increases the rate of nicotinate D-ribonucleotide production. Dephosphorylation regenerates the low-affinity form of the enzyme, leading to product release.</text>
</comment>
<dbReference type="UniPathway" id="UPA00253">
    <property type="reaction ID" value="UER00457"/>
</dbReference>
<dbReference type="Gene3D" id="3.20.20.70">
    <property type="entry name" value="Aldolase class I"/>
    <property type="match status" value="1"/>
</dbReference>
<dbReference type="NCBIfam" id="TIGR01513">
    <property type="entry name" value="NAPRTase_put"/>
    <property type="match status" value="1"/>
</dbReference>
<organism evidence="13 14">
    <name type="scientific">Lactococcus termiticola</name>
    <dbReference type="NCBI Taxonomy" id="2169526"/>
    <lineage>
        <taxon>Bacteria</taxon>
        <taxon>Bacillati</taxon>
        <taxon>Bacillota</taxon>
        <taxon>Bacilli</taxon>
        <taxon>Lactobacillales</taxon>
        <taxon>Streptococcaceae</taxon>
        <taxon>Lactococcus</taxon>
    </lineage>
</organism>
<name>A0A2R5HH31_9LACT</name>
<comment type="function">
    <text evidence="9">Catalyzes the first step in the biosynthesis of NAD from nicotinic acid, the ATP-dependent synthesis of beta-nicotinate D-ribonucleotide from nicotinate and 5-phospho-D-ribose 1-phosphate.</text>
</comment>
<evidence type="ECO:0000256" key="1">
    <source>
        <dbReference type="ARBA" id="ARBA00004952"/>
    </source>
</evidence>
<dbReference type="Pfam" id="PF04095">
    <property type="entry name" value="NAPRTase"/>
    <property type="match status" value="1"/>
</dbReference>
<evidence type="ECO:0000313" key="13">
    <source>
        <dbReference type="EMBL" id="GBG97349.1"/>
    </source>
</evidence>
<feature type="domain" description="Nicotinate/nicotinamide phosphoribosyltransferase" evidence="10">
    <location>
        <begin position="157"/>
        <end position="338"/>
    </location>
</feature>
<keyword evidence="13" id="KW-0328">Glycosyltransferase</keyword>
<dbReference type="EC" id="6.3.4.21" evidence="3 9"/>
<dbReference type="GO" id="GO:0005829">
    <property type="term" value="C:cytosol"/>
    <property type="evidence" value="ECO:0007669"/>
    <property type="project" value="TreeGrafter"/>
</dbReference>
<dbReference type="InterPro" id="IPR007229">
    <property type="entry name" value="Nic_PRibTrfase-Fam"/>
</dbReference>
<evidence type="ECO:0000256" key="4">
    <source>
        <dbReference type="ARBA" id="ARBA00022553"/>
    </source>
</evidence>
<evidence type="ECO:0000259" key="11">
    <source>
        <dbReference type="Pfam" id="PF17767"/>
    </source>
</evidence>
<dbReference type="NCBIfam" id="NF006695">
    <property type="entry name" value="PRK09243.1-2"/>
    <property type="match status" value="1"/>
</dbReference>
<dbReference type="EMBL" id="BFFO01000010">
    <property type="protein sequence ID" value="GBG97349.1"/>
    <property type="molecule type" value="Genomic_DNA"/>
</dbReference>
<dbReference type="InterPro" id="IPR013785">
    <property type="entry name" value="Aldolase_TIM"/>
</dbReference>
<dbReference type="InterPro" id="IPR041619">
    <property type="entry name" value="NAPRTase_C"/>
</dbReference>
<dbReference type="CDD" id="cd01570">
    <property type="entry name" value="NAPRTase_A"/>
    <property type="match status" value="1"/>
</dbReference>
<dbReference type="Proteomes" id="UP000245021">
    <property type="component" value="Unassembled WGS sequence"/>
</dbReference>
<proteinExistence type="inferred from homology"/>
<feature type="domain" description="Nicotinate phosphoribosyltransferase C-terminal" evidence="12">
    <location>
        <begin position="361"/>
        <end position="470"/>
    </location>
</feature>
<dbReference type="Pfam" id="PF17767">
    <property type="entry name" value="NAPRTase_N"/>
    <property type="match status" value="1"/>
</dbReference>
<dbReference type="Gene3D" id="3.20.140.10">
    <property type="entry name" value="nicotinate phosphoribosyltransferase"/>
    <property type="match status" value="1"/>
</dbReference>
<dbReference type="RefSeq" id="WP_109246306.1">
    <property type="nucleotide sequence ID" value="NZ_BFFO01000010.1"/>
</dbReference>
<evidence type="ECO:0000313" key="14">
    <source>
        <dbReference type="Proteomes" id="UP000245021"/>
    </source>
</evidence>
<dbReference type="GO" id="GO:0047280">
    <property type="term" value="F:nicotinamide phosphoribosyltransferase activity"/>
    <property type="evidence" value="ECO:0007669"/>
    <property type="project" value="UniProtKB-ARBA"/>
</dbReference>
<dbReference type="FunFam" id="3.20.20.70:FF:000076">
    <property type="entry name" value="Nicotinate phosphoribosyltransferase"/>
    <property type="match status" value="1"/>
</dbReference>
<dbReference type="InterPro" id="IPR040727">
    <property type="entry name" value="NAPRTase_N"/>
</dbReference>
<dbReference type="SUPFAM" id="SSF51690">
    <property type="entry name" value="Nicotinate/Quinolinate PRTase C-terminal domain-like"/>
    <property type="match status" value="1"/>
</dbReference>
<dbReference type="GO" id="GO:0004516">
    <property type="term" value="F:nicotinate phosphoribosyltransferase activity"/>
    <property type="evidence" value="ECO:0007669"/>
    <property type="project" value="UniProtKB-UniRule"/>
</dbReference>
<comment type="pathway">
    <text evidence="1 9">Cofactor biosynthesis; NAD(+) biosynthesis; nicotinate D-ribonucleotide from nicotinate: step 1/1.</text>
</comment>
<evidence type="ECO:0000256" key="8">
    <source>
        <dbReference type="ARBA" id="ARBA00048668"/>
    </source>
</evidence>
<feature type="domain" description="Nicotinate phosphoribosyltransferase N-terminal" evidence="11">
    <location>
        <begin position="12"/>
        <end position="135"/>
    </location>
</feature>
<dbReference type="Pfam" id="PF17956">
    <property type="entry name" value="NAPRTase_C"/>
    <property type="match status" value="1"/>
</dbReference>
<dbReference type="InterPro" id="IPR041525">
    <property type="entry name" value="N/Namide_PRibTrfase"/>
</dbReference>
<evidence type="ECO:0000256" key="3">
    <source>
        <dbReference type="ARBA" id="ARBA00013236"/>
    </source>
</evidence>
<keyword evidence="4" id="KW-0597">Phosphoprotein</keyword>
<dbReference type="InterPro" id="IPR006405">
    <property type="entry name" value="Nic_PRibTrfase_pncB"/>
</dbReference>
<comment type="caution">
    <text evidence="13">The sequence shown here is derived from an EMBL/GenBank/DDBJ whole genome shotgun (WGS) entry which is preliminary data.</text>
</comment>
<keyword evidence="5 9" id="KW-0436">Ligase</keyword>
<evidence type="ECO:0000259" key="10">
    <source>
        <dbReference type="Pfam" id="PF04095"/>
    </source>
</evidence>
<reference evidence="13 14" key="1">
    <citation type="journal article" date="2018" name="Genome Announc.">
        <title>Draft Genome Sequence of Lactococcus sp. Strain NtB2 (JCM 32569), Isolated from the Gut of the Higher Termite Nasutitermes takasagoensis.</title>
        <authorList>
            <person name="Noda S."/>
            <person name="Aihara C."/>
            <person name="Yuki M."/>
            <person name="Ohkuma M."/>
        </authorList>
    </citation>
    <scope>NUCLEOTIDE SEQUENCE [LARGE SCALE GENOMIC DNA]</scope>
    <source>
        <strain evidence="13 14">NtB2</strain>
    </source>
</reference>
<comment type="catalytic activity">
    <reaction evidence="8 9">
        <text>5-phospho-alpha-D-ribose 1-diphosphate + nicotinate + ATP + H2O = nicotinate beta-D-ribonucleotide + ADP + phosphate + diphosphate</text>
        <dbReference type="Rhea" id="RHEA:36163"/>
        <dbReference type="ChEBI" id="CHEBI:15377"/>
        <dbReference type="ChEBI" id="CHEBI:30616"/>
        <dbReference type="ChEBI" id="CHEBI:32544"/>
        <dbReference type="ChEBI" id="CHEBI:33019"/>
        <dbReference type="ChEBI" id="CHEBI:43474"/>
        <dbReference type="ChEBI" id="CHEBI:57502"/>
        <dbReference type="ChEBI" id="CHEBI:58017"/>
        <dbReference type="ChEBI" id="CHEBI:456216"/>
        <dbReference type="EC" id="6.3.4.21"/>
    </reaction>
</comment>
<keyword evidence="7 9" id="KW-0808">Transferase</keyword>
<dbReference type="InterPro" id="IPR036068">
    <property type="entry name" value="Nicotinate_pribotase-like_C"/>
</dbReference>
<comment type="similarity">
    <text evidence="2 9">Belongs to the NAPRTase family.</text>
</comment>
<dbReference type="SUPFAM" id="SSF54675">
    <property type="entry name" value="Nicotinate/Quinolinate PRTase N-terminal domain-like"/>
    <property type="match status" value="1"/>
</dbReference>
<sequence>MPLNHPDDSYTLHTDLYQINMMQTYWQLGRHDRKAVFEVFFRSLPFENGYAIFAGLERVVDYLKHLRFSESDIAYLRDLDYPEDFLAYLKDLKFSCSVRSVKEGELVFANEPLMQIEGPLAQCQLVETAILNIVNFQTLIATKAGRIKSVIGDEPLLEFGTRRAQEMDAAIWGTRAAYIGGADATSNVRAAKIFGIPASGTHAHALVQSYGDDYEAFKAYASTHRDCVFLVDTFDTLRVGVPAAIQVAKEMGDKINFQGVRIDSGDMAYISKKVRQQLDDAGFPDAKIYASNDLDENTILSLKMQKAKIDVWGVGTKLITAYDQPALGAVYKLVSIESNDGLMQDTIKLSNNAEKVSTPGKKQVWRISRKTDGKTEGDYLTFDDEDPRQEASLYMFHPVHTFINKTVVDFEAKPLLSPIFEAGKLVYDLPNITTIKAFAKEKLDELWDEYKRDLNPQAYPVDLSQKLWDHKMQLINDVRKKVAKVKTY</sequence>
<dbReference type="PANTHER" id="PTHR11098:SF1">
    <property type="entry name" value="NICOTINATE PHOSPHORIBOSYLTRANSFERASE"/>
    <property type="match status" value="1"/>
</dbReference>
<evidence type="ECO:0000259" key="12">
    <source>
        <dbReference type="Pfam" id="PF17956"/>
    </source>
</evidence>
<accession>A0A2R5HH31</accession>
<dbReference type="GO" id="GO:0034355">
    <property type="term" value="P:NAD+ biosynthetic process via the salvage pathway"/>
    <property type="evidence" value="ECO:0007669"/>
    <property type="project" value="UniProtKB-ARBA"/>
</dbReference>
<evidence type="ECO:0000256" key="5">
    <source>
        <dbReference type="ARBA" id="ARBA00022598"/>
    </source>
</evidence>
<dbReference type="OrthoDB" id="9770610at2"/>
<dbReference type="PIRSF" id="PIRSF000484">
    <property type="entry name" value="NAPRT"/>
    <property type="match status" value="1"/>
</dbReference>
<keyword evidence="14" id="KW-1185">Reference proteome</keyword>